<evidence type="ECO:0000256" key="5">
    <source>
        <dbReference type="ARBA" id="ARBA00022729"/>
    </source>
</evidence>
<dbReference type="GO" id="GO:0040008">
    <property type="term" value="P:regulation of growth"/>
    <property type="evidence" value="ECO:0007669"/>
    <property type="project" value="UniProtKB-ARBA"/>
</dbReference>
<evidence type="ECO:0000256" key="1">
    <source>
        <dbReference type="ARBA" id="ARBA00004613"/>
    </source>
</evidence>
<evidence type="ECO:0000256" key="6">
    <source>
        <dbReference type="ARBA" id="ARBA00023157"/>
    </source>
</evidence>
<keyword evidence="5 7" id="KW-0732">Signal</keyword>
<evidence type="ECO:0000313" key="9">
    <source>
        <dbReference type="Proteomes" id="UP000323597"/>
    </source>
</evidence>
<dbReference type="InterPro" id="IPR008801">
    <property type="entry name" value="RALF"/>
</dbReference>
<evidence type="ECO:0008006" key="10">
    <source>
        <dbReference type="Google" id="ProtNLM"/>
    </source>
</evidence>
<sequence length="78" mass="8655">MGLSIRKTLLICFALISMIVVKVDIVPRNGMTYIHAGVLDPCKRPGGLHSWCHPNPKSSPTQANTYNLGCSRHNRCHQ</sequence>
<dbReference type="AlphaFoldDB" id="A0A5D2SEF3"/>
<gene>
    <name evidence="8" type="ORF">E1A91_D12G084200v1</name>
</gene>
<dbReference type="EMBL" id="CM017660">
    <property type="protein sequence ID" value="TYI50184.1"/>
    <property type="molecule type" value="Genomic_DNA"/>
</dbReference>
<dbReference type="GO" id="GO:0005576">
    <property type="term" value="C:extracellular region"/>
    <property type="evidence" value="ECO:0007669"/>
    <property type="project" value="UniProtKB-SubCell"/>
</dbReference>
<evidence type="ECO:0000256" key="4">
    <source>
        <dbReference type="ARBA" id="ARBA00022702"/>
    </source>
</evidence>
<feature type="chain" id="PRO_5023094375" description="Rapid ALkalinization Factor" evidence="7">
    <location>
        <begin position="26"/>
        <end position="78"/>
    </location>
</feature>
<evidence type="ECO:0000256" key="3">
    <source>
        <dbReference type="ARBA" id="ARBA00022525"/>
    </source>
</evidence>
<name>A0A5D2SEF3_GOSMU</name>
<comment type="subcellular location">
    <subcellularLocation>
        <location evidence="1">Secreted</location>
    </subcellularLocation>
</comment>
<dbReference type="GO" id="GO:0005179">
    <property type="term" value="F:hormone activity"/>
    <property type="evidence" value="ECO:0007669"/>
    <property type="project" value="UniProtKB-KW"/>
</dbReference>
<evidence type="ECO:0000256" key="7">
    <source>
        <dbReference type="SAM" id="SignalP"/>
    </source>
</evidence>
<keyword evidence="9" id="KW-1185">Reference proteome</keyword>
<keyword evidence="4" id="KW-0372">Hormone</keyword>
<feature type="signal peptide" evidence="7">
    <location>
        <begin position="1"/>
        <end position="25"/>
    </location>
</feature>
<keyword evidence="6" id="KW-1015">Disulfide bond</keyword>
<evidence type="ECO:0000256" key="2">
    <source>
        <dbReference type="ARBA" id="ARBA00009178"/>
    </source>
</evidence>
<evidence type="ECO:0000313" key="8">
    <source>
        <dbReference type="EMBL" id="TYI50184.1"/>
    </source>
</evidence>
<accession>A0A5D2SEF3</accession>
<dbReference type="Pfam" id="PF05498">
    <property type="entry name" value="RALF"/>
    <property type="match status" value="1"/>
</dbReference>
<keyword evidence="3" id="KW-0964">Secreted</keyword>
<protein>
    <recommendedName>
        <fullName evidence="10">Rapid ALkalinization Factor</fullName>
    </recommendedName>
</protein>
<reference evidence="8 9" key="1">
    <citation type="submission" date="2019-07" db="EMBL/GenBank/DDBJ databases">
        <title>WGS assembly of Gossypium mustelinum.</title>
        <authorList>
            <person name="Chen Z.J."/>
            <person name="Sreedasyam A."/>
            <person name="Ando A."/>
            <person name="Song Q."/>
            <person name="De L."/>
            <person name="Hulse-Kemp A."/>
            <person name="Ding M."/>
            <person name="Ye W."/>
            <person name="Kirkbride R."/>
            <person name="Jenkins J."/>
            <person name="Plott C."/>
            <person name="Lovell J."/>
            <person name="Lin Y.-M."/>
            <person name="Vaughn R."/>
            <person name="Liu B."/>
            <person name="Li W."/>
            <person name="Simpson S."/>
            <person name="Scheffler B."/>
            <person name="Saski C."/>
            <person name="Grover C."/>
            <person name="Hu G."/>
            <person name="Conover J."/>
            <person name="Carlson J."/>
            <person name="Shu S."/>
            <person name="Boston L."/>
            <person name="Williams M."/>
            <person name="Peterson D."/>
            <person name="Mcgee K."/>
            <person name="Jones D."/>
            <person name="Wendel J."/>
            <person name="Stelly D."/>
            <person name="Grimwood J."/>
            <person name="Schmutz J."/>
        </authorList>
    </citation>
    <scope>NUCLEOTIDE SEQUENCE [LARGE SCALE GENOMIC DNA]</scope>
    <source>
        <strain evidence="8">1408120.09</strain>
    </source>
</reference>
<organism evidence="8 9">
    <name type="scientific">Gossypium mustelinum</name>
    <name type="common">Cotton</name>
    <name type="synonym">Gossypium caicoense</name>
    <dbReference type="NCBI Taxonomy" id="34275"/>
    <lineage>
        <taxon>Eukaryota</taxon>
        <taxon>Viridiplantae</taxon>
        <taxon>Streptophyta</taxon>
        <taxon>Embryophyta</taxon>
        <taxon>Tracheophyta</taxon>
        <taxon>Spermatophyta</taxon>
        <taxon>Magnoliopsida</taxon>
        <taxon>eudicotyledons</taxon>
        <taxon>Gunneridae</taxon>
        <taxon>Pentapetalae</taxon>
        <taxon>rosids</taxon>
        <taxon>malvids</taxon>
        <taxon>Malvales</taxon>
        <taxon>Malvaceae</taxon>
        <taxon>Malvoideae</taxon>
        <taxon>Gossypium</taxon>
    </lineage>
</organism>
<proteinExistence type="inferred from homology"/>
<comment type="similarity">
    <text evidence="2">Belongs to the plant rapid alkalinization factor (RALF) family.</text>
</comment>
<dbReference type="Proteomes" id="UP000323597">
    <property type="component" value="Chromosome D12"/>
</dbReference>